<dbReference type="PANTHER" id="PTHR11060">
    <property type="entry name" value="PROTEIN MEMO1"/>
    <property type="match status" value="1"/>
</dbReference>
<comment type="caution">
    <text evidence="3">The sequence shown here is derived from an EMBL/GenBank/DDBJ whole genome shotgun (WGS) entry which is preliminary data.</text>
</comment>
<comment type="similarity">
    <text evidence="1 2">Belongs to the MEMO1 family.</text>
</comment>
<dbReference type="Pfam" id="PF01875">
    <property type="entry name" value="Memo"/>
    <property type="match status" value="1"/>
</dbReference>
<name>A0A5B0WXY0_9GAMM</name>
<protein>
    <recommendedName>
        <fullName evidence="2">MEMO1 family protein F0M18_10530</fullName>
    </recommendedName>
</protein>
<evidence type="ECO:0000256" key="1">
    <source>
        <dbReference type="ARBA" id="ARBA00006315"/>
    </source>
</evidence>
<dbReference type="InterPro" id="IPR002737">
    <property type="entry name" value="MEMO1_fam"/>
</dbReference>
<organism evidence="3 4">
    <name type="scientific">Pseudohalioglobus sediminis</name>
    <dbReference type="NCBI Taxonomy" id="2606449"/>
    <lineage>
        <taxon>Bacteria</taxon>
        <taxon>Pseudomonadati</taxon>
        <taxon>Pseudomonadota</taxon>
        <taxon>Gammaproteobacteria</taxon>
        <taxon>Cellvibrionales</taxon>
        <taxon>Halieaceae</taxon>
        <taxon>Pseudohalioglobus</taxon>
    </lineage>
</organism>
<reference evidence="3 4" key="1">
    <citation type="submission" date="2019-09" db="EMBL/GenBank/DDBJ databases">
        <authorList>
            <person name="Chen X.-Y."/>
        </authorList>
    </citation>
    <scope>NUCLEOTIDE SEQUENCE [LARGE SCALE GENOMIC DNA]</scope>
    <source>
        <strain evidence="3 4">NY5</strain>
    </source>
</reference>
<keyword evidence="4" id="KW-1185">Reference proteome</keyword>
<proteinExistence type="inferred from homology"/>
<accession>A0A5B0WXY0</accession>
<dbReference type="AlphaFoldDB" id="A0A5B0WXY0"/>
<dbReference type="Gene3D" id="3.40.830.10">
    <property type="entry name" value="LigB-like"/>
    <property type="match status" value="1"/>
</dbReference>
<dbReference type="PANTHER" id="PTHR11060:SF0">
    <property type="entry name" value="PROTEIN MEMO1"/>
    <property type="match status" value="1"/>
</dbReference>
<evidence type="ECO:0000313" key="3">
    <source>
        <dbReference type="EMBL" id="KAA1191952.1"/>
    </source>
</evidence>
<gene>
    <name evidence="3" type="primary">amrB</name>
    <name evidence="3" type="ORF">F0M18_10530</name>
</gene>
<sequence>MHVRAPAVAGLFYDADPGLLQHHVEELVSAVSAEAQPCPRALVVPHAGYAYSGAIAAAAYARLRQRERPIRRVALFGPAHRVYLEGMAVPAADAFATPLGNIPLDTAGMARLAGLPQVRVSDAAHREEHSLEVQLPFLQAVLGDFSLVPVVVGRCDPDSVAAAMDCVWQEPDTLLVVSTDLSHFHRYGVACRQDARTCQRLLDREHSLVSEDACGAQALNGLMCTARGRTLEMELIAMCNSGDTAGDRGRVVGYGAFSLH</sequence>
<evidence type="ECO:0000256" key="2">
    <source>
        <dbReference type="HAMAP-Rule" id="MF_00055"/>
    </source>
</evidence>
<dbReference type="NCBIfam" id="TIGR04336">
    <property type="entry name" value="AmmeMemoSam_B"/>
    <property type="match status" value="1"/>
</dbReference>
<dbReference type="CDD" id="cd07361">
    <property type="entry name" value="MEMO_like"/>
    <property type="match status" value="1"/>
</dbReference>
<dbReference type="HAMAP" id="MF_00055">
    <property type="entry name" value="MEMO1"/>
    <property type="match status" value="1"/>
</dbReference>
<evidence type="ECO:0000313" key="4">
    <source>
        <dbReference type="Proteomes" id="UP000323708"/>
    </source>
</evidence>
<dbReference type="Proteomes" id="UP000323708">
    <property type="component" value="Unassembled WGS sequence"/>
</dbReference>
<dbReference type="EMBL" id="VTUX01000004">
    <property type="protein sequence ID" value="KAA1191952.1"/>
    <property type="molecule type" value="Genomic_DNA"/>
</dbReference>
<dbReference type="RefSeq" id="WP_149611388.1">
    <property type="nucleotide sequence ID" value="NZ_VTUX01000004.1"/>
</dbReference>